<dbReference type="Proteomes" id="UP000005205">
    <property type="component" value="Unassembled WGS sequence"/>
</dbReference>
<keyword evidence="1" id="KW-0732">Signal</keyword>
<organism evidence="2 3">
    <name type="scientific">Atta cephalotes</name>
    <name type="common">Leafcutter ant</name>
    <dbReference type="NCBI Taxonomy" id="12957"/>
    <lineage>
        <taxon>Eukaryota</taxon>
        <taxon>Metazoa</taxon>
        <taxon>Ecdysozoa</taxon>
        <taxon>Arthropoda</taxon>
        <taxon>Hexapoda</taxon>
        <taxon>Insecta</taxon>
        <taxon>Pterygota</taxon>
        <taxon>Neoptera</taxon>
        <taxon>Endopterygota</taxon>
        <taxon>Hymenoptera</taxon>
        <taxon>Apocrita</taxon>
        <taxon>Aculeata</taxon>
        <taxon>Formicoidea</taxon>
        <taxon>Formicidae</taxon>
        <taxon>Myrmicinae</taxon>
        <taxon>Atta</taxon>
    </lineage>
</organism>
<name>A0A158N9B6_ATTCE</name>
<evidence type="ECO:0000313" key="3">
    <source>
        <dbReference type="Proteomes" id="UP000005205"/>
    </source>
</evidence>
<reference evidence="3" key="1">
    <citation type="journal article" date="2011" name="PLoS Genet.">
        <title>The genome sequence of the leaf-cutter ant Atta cephalotes reveals insights into its obligate symbiotic lifestyle.</title>
        <authorList>
            <person name="Suen G."/>
            <person name="Teiling C."/>
            <person name="Li L."/>
            <person name="Holt C."/>
            <person name="Abouheif E."/>
            <person name="Bornberg-Bauer E."/>
            <person name="Bouffard P."/>
            <person name="Caldera E.J."/>
            <person name="Cash E."/>
            <person name="Cavanaugh A."/>
            <person name="Denas O."/>
            <person name="Elhaik E."/>
            <person name="Fave M.J."/>
            <person name="Gadau J."/>
            <person name="Gibson J.D."/>
            <person name="Graur D."/>
            <person name="Grubbs K.J."/>
            <person name="Hagen D.E."/>
            <person name="Harkins T.T."/>
            <person name="Helmkampf M."/>
            <person name="Hu H."/>
            <person name="Johnson B.R."/>
            <person name="Kim J."/>
            <person name="Marsh S.E."/>
            <person name="Moeller J.A."/>
            <person name="Munoz-Torres M.C."/>
            <person name="Murphy M.C."/>
            <person name="Naughton M.C."/>
            <person name="Nigam S."/>
            <person name="Overson R."/>
            <person name="Rajakumar R."/>
            <person name="Reese J.T."/>
            <person name="Scott J.J."/>
            <person name="Smith C.R."/>
            <person name="Tao S."/>
            <person name="Tsutsui N.D."/>
            <person name="Viljakainen L."/>
            <person name="Wissler L."/>
            <person name="Yandell M.D."/>
            <person name="Zimmer F."/>
            <person name="Taylor J."/>
            <person name="Slater S.C."/>
            <person name="Clifton S.W."/>
            <person name="Warren W.C."/>
            <person name="Elsik C.G."/>
            <person name="Smith C.D."/>
            <person name="Weinstock G.M."/>
            <person name="Gerardo N.M."/>
            <person name="Currie C.R."/>
        </authorList>
    </citation>
    <scope>NUCLEOTIDE SEQUENCE [LARGE SCALE GENOMIC DNA]</scope>
</reference>
<dbReference type="EMBL" id="ADTU01009265">
    <property type="status" value="NOT_ANNOTATED_CDS"/>
    <property type="molecule type" value="Genomic_DNA"/>
</dbReference>
<reference evidence="2" key="2">
    <citation type="submission" date="2016-04" db="UniProtKB">
        <authorList>
            <consortium name="EnsemblMetazoa"/>
        </authorList>
    </citation>
    <scope>IDENTIFICATION</scope>
</reference>
<feature type="signal peptide" evidence="1">
    <location>
        <begin position="1"/>
        <end position="16"/>
    </location>
</feature>
<gene>
    <name evidence="2" type="primary">105617167</name>
</gene>
<keyword evidence="3" id="KW-1185">Reference proteome</keyword>
<evidence type="ECO:0000256" key="1">
    <source>
        <dbReference type="SAM" id="SignalP"/>
    </source>
</evidence>
<dbReference type="KEGG" id="acep:105617167"/>
<protein>
    <submittedName>
        <fullName evidence="2">Uncharacterized protein</fullName>
    </submittedName>
</protein>
<dbReference type="AlphaFoldDB" id="A0A158N9B6"/>
<accession>A0A158N9B6</accession>
<feature type="chain" id="PRO_5007628924" evidence="1">
    <location>
        <begin position="17"/>
        <end position="180"/>
    </location>
</feature>
<evidence type="ECO:0000313" key="2">
    <source>
        <dbReference type="EnsemblMetazoa" id="XP_012054124.1"/>
    </source>
</evidence>
<sequence>MKKIIVLLGVITCSYSSDWNFGNHDDGGGLTLGEISLDHGLGGTESHSLDLLGDHLPIKISDWHLATSGHHGINIIPKVKHVGIPTVQKIPINIPHPIVETVPQPYPVPLIVPKPVPFQVEKQVIKTVEKKIPTPVEKIIPVKIEKPVPFHVVKHVPVPIEKPIPIKIPIYKTIVHKVKH</sequence>
<dbReference type="OrthoDB" id="7701533at2759"/>
<dbReference type="EnsemblMetazoa" id="XM_012198734.1">
    <property type="protein sequence ID" value="XP_012054124.1"/>
    <property type="gene ID" value="LOC105617167"/>
</dbReference>
<proteinExistence type="predicted"/>
<dbReference type="InParanoid" id="A0A158N9B6"/>